<dbReference type="OrthoDB" id="5313995at2759"/>
<feature type="transmembrane region" description="Helical" evidence="1">
    <location>
        <begin position="12"/>
        <end position="32"/>
    </location>
</feature>
<reference evidence="3" key="1">
    <citation type="journal article" date="2020" name="Stud. Mycol.">
        <title>101 Dothideomycetes genomes: a test case for predicting lifestyles and emergence of pathogens.</title>
        <authorList>
            <person name="Haridas S."/>
            <person name="Albert R."/>
            <person name="Binder M."/>
            <person name="Bloem J."/>
            <person name="Labutti K."/>
            <person name="Salamov A."/>
            <person name="Andreopoulos B."/>
            <person name="Baker S."/>
            <person name="Barry K."/>
            <person name="Bills G."/>
            <person name="Bluhm B."/>
            <person name="Cannon C."/>
            <person name="Castanera R."/>
            <person name="Culley D."/>
            <person name="Daum C."/>
            <person name="Ezra D."/>
            <person name="Gonzalez J."/>
            <person name="Henrissat B."/>
            <person name="Kuo A."/>
            <person name="Liang C."/>
            <person name="Lipzen A."/>
            <person name="Lutzoni F."/>
            <person name="Magnuson J."/>
            <person name="Mondo S."/>
            <person name="Nolan M."/>
            <person name="Ohm R."/>
            <person name="Pangilinan J."/>
            <person name="Park H.-J."/>
            <person name="Ramirez L."/>
            <person name="Alfaro M."/>
            <person name="Sun H."/>
            <person name="Tritt A."/>
            <person name="Yoshinaga Y."/>
            <person name="Zwiers L.-H."/>
            <person name="Turgeon B."/>
            <person name="Goodwin S."/>
            <person name="Spatafora J."/>
            <person name="Crous P."/>
            <person name="Grigoriev I."/>
        </authorList>
    </citation>
    <scope>NUCLEOTIDE SEQUENCE</scope>
    <source>
        <strain evidence="3">CBS 161.51</strain>
    </source>
</reference>
<dbReference type="AlphaFoldDB" id="A0A6A5SV58"/>
<feature type="domain" description="DUF7704" evidence="2">
    <location>
        <begin position="7"/>
        <end position="140"/>
    </location>
</feature>
<keyword evidence="4" id="KW-1185">Reference proteome</keyword>
<feature type="transmembrane region" description="Helical" evidence="1">
    <location>
        <begin position="52"/>
        <end position="71"/>
    </location>
</feature>
<dbReference type="Pfam" id="PF24803">
    <property type="entry name" value="DUF7704"/>
    <property type="match status" value="1"/>
</dbReference>
<keyword evidence="1" id="KW-0812">Transmembrane</keyword>
<evidence type="ECO:0000259" key="2">
    <source>
        <dbReference type="Pfam" id="PF24803"/>
    </source>
</evidence>
<accession>A0A6A5SV58</accession>
<sequence length="150" mass="17211">MAPPKTPFIYILWHLYLEPIFALGGVYHLHWAPEEYFTFMPSTSAYTPTSQLVYDQLAACYFFFAFIQGVLLRVVNDIKTWRWIVLGLMLCDAGHCYAAWYEMGTEFVLSPWLWSQKDVVTNVLNVLPFTLRAMYLLGVGVPKTGAGKRS</sequence>
<evidence type="ECO:0000256" key="1">
    <source>
        <dbReference type="SAM" id="Phobius"/>
    </source>
</evidence>
<organism evidence="3 4">
    <name type="scientific">Clathrospora elynae</name>
    <dbReference type="NCBI Taxonomy" id="706981"/>
    <lineage>
        <taxon>Eukaryota</taxon>
        <taxon>Fungi</taxon>
        <taxon>Dikarya</taxon>
        <taxon>Ascomycota</taxon>
        <taxon>Pezizomycotina</taxon>
        <taxon>Dothideomycetes</taxon>
        <taxon>Pleosporomycetidae</taxon>
        <taxon>Pleosporales</taxon>
        <taxon>Diademaceae</taxon>
        <taxon>Clathrospora</taxon>
    </lineage>
</organism>
<feature type="transmembrane region" description="Helical" evidence="1">
    <location>
        <begin position="83"/>
        <end position="100"/>
    </location>
</feature>
<feature type="transmembrane region" description="Helical" evidence="1">
    <location>
        <begin position="120"/>
        <end position="141"/>
    </location>
</feature>
<name>A0A6A5SV58_9PLEO</name>
<dbReference type="InterPro" id="IPR056121">
    <property type="entry name" value="DUF7704"/>
</dbReference>
<dbReference type="PANTHER" id="PTHR37019:SF1">
    <property type="entry name" value="EXPERA DOMAIN-CONTAINING PROTEIN"/>
    <property type="match status" value="1"/>
</dbReference>
<keyword evidence="1" id="KW-0472">Membrane</keyword>
<dbReference type="EMBL" id="ML976023">
    <property type="protein sequence ID" value="KAF1943614.1"/>
    <property type="molecule type" value="Genomic_DNA"/>
</dbReference>
<evidence type="ECO:0000313" key="4">
    <source>
        <dbReference type="Proteomes" id="UP000800038"/>
    </source>
</evidence>
<keyword evidence="1" id="KW-1133">Transmembrane helix</keyword>
<proteinExistence type="predicted"/>
<protein>
    <recommendedName>
        <fullName evidence="2">DUF7704 domain-containing protein</fullName>
    </recommendedName>
</protein>
<evidence type="ECO:0000313" key="3">
    <source>
        <dbReference type="EMBL" id="KAF1943614.1"/>
    </source>
</evidence>
<dbReference type="PANTHER" id="PTHR37019">
    <property type="entry name" value="CHROMOSOME 1, WHOLE GENOME SHOTGUN SEQUENCE"/>
    <property type="match status" value="1"/>
</dbReference>
<gene>
    <name evidence="3" type="ORF">EJ02DRAFT_453090</name>
</gene>
<dbReference type="Proteomes" id="UP000800038">
    <property type="component" value="Unassembled WGS sequence"/>
</dbReference>